<dbReference type="CDD" id="cd03673">
    <property type="entry name" value="NUDIX_Ap6A_hydrolase"/>
    <property type="match status" value="1"/>
</dbReference>
<dbReference type="GO" id="GO:0035539">
    <property type="term" value="F:8-oxo-7,8-dihydrodeoxyguanosine triphosphate pyrophosphatase activity"/>
    <property type="evidence" value="ECO:0007669"/>
    <property type="project" value="UniProtKB-EC"/>
</dbReference>
<organism evidence="3 4">
    <name type="scientific">Microbacterium amylolyticum</name>
    <dbReference type="NCBI Taxonomy" id="936337"/>
    <lineage>
        <taxon>Bacteria</taxon>
        <taxon>Bacillati</taxon>
        <taxon>Actinomycetota</taxon>
        <taxon>Actinomycetes</taxon>
        <taxon>Micrococcales</taxon>
        <taxon>Microbacteriaceae</taxon>
        <taxon>Microbacterium</taxon>
    </lineage>
</organism>
<dbReference type="PROSITE" id="PS00893">
    <property type="entry name" value="NUDIX_BOX"/>
    <property type="match status" value="1"/>
</dbReference>
<dbReference type="InterPro" id="IPR015797">
    <property type="entry name" value="NUDIX_hydrolase-like_dom_sf"/>
</dbReference>
<protein>
    <submittedName>
        <fullName evidence="3">8-oxo-dGTP diphosphatase</fullName>
        <ecNumber evidence="3">3.6.1.55</ecNumber>
    </submittedName>
</protein>
<accession>A0ABS4ZL70</accession>
<dbReference type="EMBL" id="JAGIOL010000001">
    <property type="protein sequence ID" value="MBP2437191.1"/>
    <property type="molecule type" value="Genomic_DNA"/>
</dbReference>
<dbReference type="Pfam" id="PF00293">
    <property type="entry name" value="NUDIX"/>
    <property type="match status" value="1"/>
</dbReference>
<feature type="domain" description="Nudix hydrolase" evidence="2">
    <location>
        <begin position="18"/>
        <end position="149"/>
    </location>
</feature>
<gene>
    <name evidence="3" type="ORF">JOF34_001777</name>
</gene>
<sequence>MTGTLVSSLPDETTRSARHVFAAGGVVWRFVAGELRVLLVHRTKYRDFSFPKGKVEGTESLAETAVREIREETGIAGNLGPSLGTVQYRLPSGRDKTVHYWTVEAREDAVRMSTFRPGREIAGIEWATLAEARERLSYPVDGLILDEFEKVVAAGGLGTFPIVLMRHGHAESASKAGGVDADRKLTKRGETQAAGAVGSLVAFGVKGIHSSPATRCVQTMTPLAKTLGREIHRHKSLSQDRWQDGLTDPQLIVGQRVAKTKATIFCSHAPVLPLVMDALVLATGTVRTSHIGDATRLATAGFTVAHISRTNPGSGIIAIESHASRA</sequence>
<dbReference type="RefSeq" id="WP_165134589.1">
    <property type="nucleotide sequence ID" value="NZ_CP049253.1"/>
</dbReference>
<dbReference type="SUPFAM" id="SSF55811">
    <property type="entry name" value="Nudix"/>
    <property type="match status" value="1"/>
</dbReference>
<dbReference type="InterPro" id="IPR000086">
    <property type="entry name" value="NUDIX_hydrolase_dom"/>
</dbReference>
<dbReference type="PROSITE" id="PS51462">
    <property type="entry name" value="NUDIX"/>
    <property type="match status" value="1"/>
</dbReference>
<dbReference type="CDD" id="cd07067">
    <property type="entry name" value="HP_PGM_like"/>
    <property type="match status" value="1"/>
</dbReference>
<dbReference type="InterPro" id="IPR020084">
    <property type="entry name" value="NUDIX_hydrolase_CS"/>
</dbReference>
<reference evidence="3 4" key="1">
    <citation type="submission" date="2021-03" db="EMBL/GenBank/DDBJ databases">
        <title>Sequencing the genomes of 1000 actinobacteria strains.</title>
        <authorList>
            <person name="Klenk H.-P."/>
        </authorList>
    </citation>
    <scope>NUCLEOTIDE SEQUENCE [LARGE SCALE GENOMIC DNA]</scope>
    <source>
        <strain evidence="3 4">DSM 24221</strain>
    </source>
</reference>
<dbReference type="PANTHER" id="PTHR21340">
    <property type="entry name" value="DIADENOSINE 5,5-P1,P4-TETRAPHOSPHATE PYROPHOSPHOHYDROLASE MUTT"/>
    <property type="match status" value="1"/>
</dbReference>
<dbReference type="InterPro" id="IPR013078">
    <property type="entry name" value="His_Pase_superF_clade-1"/>
</dbReference>
<dbReference type="EC" id="3.6.1.55" evidence="3"/>
<comment type="caution">
    <text evidence="3">The sequence shown here is derived from an EMBL/GenBank/DDBJ whole genome shotgun (WGS) entry which is preliminary data.</text>
</comment>
<dbReference type="Gene3D" id="3.90.79.10">
    <property type="entry name" value="Nucleoside Triphosphate Pyrophosphohydrolase"/>
    <property type="match status" value="1"/>
</dbReference>
<keyword evidence="4" id="KW-1185">Reference proteome</keyword>
<evidence type="ECO:0000256" key="1">
    <source>
        <dbReference type="ARBA" id="ARBA00022801"/>
    </source>
</evidence>
<keyword evidence="1 3" id="KW-0378">Hydrolase</keyword>
<dbReference type="SUPFAM" id="SSF53254">
    <property type="entry name" value="Phosphoglycerate mutase-like"/>
    <property type="match status" value="1"/>
</dbReference>
<name>A0ABS4ZL70_9MICO</name>
<evidence type="ECO:0000259" key="2">
    <source>
        <dbReference type="PROSITE" id="PS51462"/>
    </source>
</evidence>
<dbReference type="SMART" id="SM00855">
    <property type="entry name" value="PGAM"/>
    <property type="match status" value="1"/>
</dbReference>
<dbReference type="Gene3D" id="3.40.50.1240">
    <property type="entry name" value="Phosphoglycerate mutase-like"/>
    <property type="match status" value="1"/>
</dbReference>
<dbReference type="Proteomes" id="UP001519362">
    <property type="component" value="Unassembled WGS sequence"/>
</dbReference>
<proteinExistence type="predicted"/>
<evidence type="ECO:0000313" key="4">
    <source>
        <dbReference type="Proteomes" id="UP001519362"/>
    </source>
</evidence>
<dbReference type="Pfam" id="PF00300">
    <property type="entry name" value="His_Phos_1"/>
    <property type="match status" value="1"/>
</dbReference>
<dbReference type="PANTHER" id="PTHR21340:SF0">
    <property type="entry name" value="BIS(5'-NUCLEOSYL)-TETRAPHOSPHATASE [ASYMMETRICAL]"/>
    <property type="match status" value="1"/>
</dbReference>
<dbReference type="InterPro" id="IPR029033">
    <property type="entry name" value="His_PPase_superfam"/>
</dbReference>
<dbReference type="InterPro" id="IPR051325">
    <property type="entry name" value="Nudix_hydrolase_domain"/>
</dbReference>
<evidence type="ECO:0000313" key="3">
    <source>
        <dbReference type="EMBL" id="MBP2437191.1"/>
    </source>
</evidence>